<evidence type="ECO:0000256" key="1">
    <source>
        <dbReference type="ARBA" id="ARBA00006534"/>
    </source>
</evidence>
<keyword evidence="3" id="KW-0378">Hydrolase</keyword>
<dbReference type="InterPro" id="IPR005320">
    <property type="entry name" value="Peptidase_S51"/>
</dbReference>
<dbReference type="NCBIfam" id="NF003642">
    <property type="entry name" value="PRK05282.1"/>
    <property type="match status" value="1"/>
</dbReference>
<evidence type="ECO:0000313" key="5">
    <source>
        <dbReference type="EMBL" id="UYV70552.1"/>
    </source>
</evidence>
<name>A0ABY6KQJ3_9ARAC</name>
<sequence length="365" mass="40753">MLQWPLILAKVQPHQRVQVTKRGYDTFPQPTAMSTCALCRNGVSKVLFIPYAKKDYVAYTKKIQPAFEKMGLEVESITDQPDAVAAAKSAQAYFIGGGNTFLLLRTLQDKGLVPVISERVLKEGVPYMGASAGTNVATVNICTTNDMPIIQPQSFSALGLVPFNINPHYVDPDPSSTHMGETREERIREYHEVSDNPPVLKFVLFVKENPLAELTAIGHVPRWQIGERPSDMKASCETSRITLMNKQSRTNSSIVRKRRKTSLKILSSTDPGLREGCMLSVDGDCAKLLGQRGAKLFIREGEQKELSPGDDKIIQHGSDSTSRNFRLLDTNEWPKWRKRFERYLVACGMKKKGGGQDRFVHVLDG</sequence>
<dbReference type="Gene3D" id="3.40.50.880">
    <property type="match status" value="1"/>
</dbReference>
<dbReference type="EMBL" id="CP092869">
    <property type="protein sequence ID" value="UYV70552.1"/>
    <property type="molecule type" value="Genomic_DNA"/>
</dbReference>
<keyword evidence="2" id="KW-0645">Protease</keyword>
<reference evidence="5 6" key="1">
    <citation type="submission" date="2022-01" db="EMBL/GenBank/DDBJ databases">
        <title>A chromosomal length assembly of Cordylochernes scorpioides.</title>
        <authorList>
            <person name="Zeh D."/>
            <person name="Zeh J."/>
        </authorList>
    </citation>
    <scope>NUCLEOTIDE SEQUENCE [LARGE SCALE GENOMIC DNA]</scope>
    <source>
        <strain evidence="5">IN4F17</strain>
        <tissue evidence="5">Whole Body</tissue>
    </source>
</reference>
<organism evidence="5 6">
    <name type="scientific">Cordylochernes scorpioides</name>
    <dbReference type="NCBI Taxonomy" id="51811"/>
    <lineage>
        <taxon>Eukaryota</taxon>
        <taxon>Metazoa</taxon>
        <taxon>Ecdysozoa</taxon>
        <taxon>Arthropoda</taxon>
        <taxon>Chelicerata</taxon>
        <taxon>Arachnida</taxon>
        <taxon>Pseudoscorpiones</taxon>
        <taxon>Cheliferoidea</taxon>
        <taxon>Chernetidae</taxon>
        <taxon>Cordylochernes</taxon>
    </lineage>
</organism>
<evidence type="ECO:0000256" key="4">
    <source>
        <dbReference type="ARBA" id="ARBA00022825"/>
    </source>
</evidence>
<protein>
    <recommendedName>
        <fullName evidence="7">Alpha-aspartyl dipeptidase</fullName>
    </recommendedName>
</protein>
<dbReference type="InterPro" id="IPR029062">
    <property type="entry name" value="Class_I_gatase-like"/>
</dbReference>
<dbReference type="Pfam" id="PF03575">
    <property type="entry name" value="Peptidase_S51"/>
    <property type="match status" value="1"/>
</dbReference>
<accession>A0ABY6KQJ3</accession>
<evidence type="ECO:0000256" key="2">
    <source>
        <dbReference type="ARBA" id="ARBA00022670"/>
    </source>
</evidence>
<dbReference type="PANTHER" id="PTHR20842:SF0">
    <property type="entry name" value="ALPHA-ASPARTYL DIPEPTIDASE"/>
    <property type="match status" value="1"/>
</dbReference>
<keyword evidence="6" id="KW-1185">Reference proteome</keyword>
<gene>
    <name evidence="5" type="ORF">LAZ67_7003510</name>
</gene>
<evidence type="ECO:0008006" key="7">
    <source>
        <dbReference type="Google" id="ProtNLM"/>
    </source>
</evidence>
<dbReference type="SUPFAM" id="SSF52317">
    <property type="entry name" value="Class I glutamine amidotransferase-like"/>
    <property type="match status" value="1"/>
</dbReference>
<keyword evidence="4" id="KW-0720">Serine protease</keyword>
<evidence type="ECO:0000313" key="6">
    <source>
        <dbReference type="Proteomes" id="UP001235939"/>
    </source>
</evidence>
<evidence type="ECO:0000256" key="3">
    <source>
        <dbReference type="ARBA" id="ARBA00022801"/>
    </source>
</evidence>
<dbReference type="Proteomes" id="UP001235939">
    <property type="component" value="Chromosome 07"/>
</dbReference>
<dbReference type="CDD" id="cd03146">
    <property type="entry name" value="GAT1_Peptidase_E"/>
    <property type="match status" value="1"/>
</dbReference>
<dbReference type="PANTHER" id="PTHR20842">
    <property type="entry name" value="PROTEASE S51 ALPHA-ASPARTYL DIPEPTIDASE"/>
    <property type="match status" value="1"/>
</dbReference>
<comment type="similarity">
    <text evidence="1">Belongs to the peptidase S51 family.</text>
</comment>
<proteinExistence type="inferred from homology"/>